<keyword evidence="2" id="KW-1133">Transmembrane helix</keyword>
<dbReference type="Pfam" id="PF02368">
    <property type="entry name" value="Big_2"/>
    <property type="match status" value="2"/>
</dbReference>
<dbReference type="SMART" id="SM00635">
    <property type="entry name" value="BID_2"/>
    <property type="match status" value="2"/>
</dbReference>
<gene>
    <name evidence="4" type="ORF">CPLFYP93_01223</name>
</gene>
<feature type="region of interest" description="Disordered" evidence="1">
    <location>
        <begin position="1071"/>
        <end position="1103"/>
    </location>
</feature>
<evidence type="ECO:0000259" key="3">
    <source>
        <dbReference type="SMART" id="SM00635"/>
    </source>
</evidence>
<dbReference type="SUPFAM" id="SSF49373">
    <property type="entry name" value="Invasin/intimin cell-adhesion fragments"/>
    <property type="match status" value="2"/>
</dbReference>
<evidence type="ECO:0000256" key="1">
    <source>
        <dbReference type="SAM" id="MobiDB-lite"/>
    </source>
</evidence>
<name>A0A6N3BMC4_9CLOT</name>
<proteinExistence type="predicted"/>
<accession>A0A6N3BMC4</accession>
<dbReference type="InterPro" id="IPR008964">
    <property type="entry name" value="Invasin/intimin_cell_adhesion"/>
</dbReference>
<dbReference type="EMBL" id="CACRTV010000035">
    <property type="protein sequence ID" value="VYU03689.1"/>
    <property type="molecule type" value="Genomic_DNA"/>
</dbReference>
<evidence type="ECO:0000256" key="2">
    <source>
        <dbReference type="SAM" id="Phobius"/>
    </source>
</evidence>
<dbReference type="Gene3D" id="2.60.40.1080">
    <property type="match status" value="2"/>
</dbReference>
<dbReference type="InterPro" id="IPR025150">
    <property type="entry name" value="GH123_cat"/>
</dbReference>
<dbReference type="InterPro" id="IPR003343">
    <property type="entry name" value="Big_2"/>
</dbReference>
<feature type="domain" description="BIG2" evidence="3">
    <location>
        <begin position="324"/>
        <end position="401"/>
    </location>
</feature>
<feature type="domain" description="BIG2" evidence="3">
    <location>
        <begin position="993"/>
        <end position="1069"/>
    </location>
</feature>
<dbReference type="AlphaFoldDB" id="A0A6N3BMC4"/>
<evidence type="ECO:0000313" key="4">
    <source>
        <dbReference type="EMBL" id="VYU03689.1"/>
    </source>
</evidence>
<dbReference type="Pfam" id="PF13320">
    <property type="entry name" value="GH123_cat"/>
    <property type="match status" value="1"/>
</dbReference>
<keyword evidence="2" id="KW-0472">Membrane</keyword>
<dbReference type="NCBIfam" id="TIGR01167">
    <property type="entry name" value="LPXTG_anchor"/>
    <property type="match status" value="1"/>
</dbReference>
<keyword evidence="2" id="KW-0812">Transmembrane</keyword>
<organism evidence="4">
    <name type="scientific">Clostridium paraputrificum</name>
    <dbReference type="NCBI Taxonomy" id="29363"/>
    <lineage>
        <taxon>Bacteria</taxon>
        <taxon>Bacillati</taxon>
        <taxon>Bacillota</taxon>
        <taxon>Clostridia</taxon>
        <taxon>Eubacteriales</taxon>
        <taxon>Clostridiaceae</taxon>
        <taxon>Clostridium</taxon>
    </lineage>
</organism>
<sequence>MKVKRLKIKKVTSIILALMIILALFPFQVLSIKAASSELIINDSDIGEGVNKFNFQGNWKTSVGYPDRFNGGDEHWFNFENYTEGDDLPSYSVKFKGTGIELYGEKQPNLGIYNIYLDGKKIDTVDAYSSSIMSNQKLYSKTGLDYEEHILKVELSGTKSVNSSAADGEVDYVKIFGISEETEGDIGTYISKIEDSDTTTKSELFKFKYTGNWKSGSGSPEIFSNGDEHYAYSGDYYEIKFIGSKIEIYATKNEAHGVYDVFIDGEKVGIADGTTVGSNKHQQLIYASENLVEGEHILKVALPEESNKAIQVDFAKVYHKTPINATNIALSEYDLLLESGMTRKVNANVSPSIATNKEVVWQSEDEDIVTVDSTGMISAVSKVEATTKVIASIKGTNIKAEVNVKVVPAIEYLSAFIGSTDILDTQDDYYKLMSQYKETWSDVAWRGDVLNSKIVTCSRDEKVHNVQVIASDFKSDNSLIKASNIEVKWLKEVMANIGRGNSSAPVKPFPDVIYKGGKIDIEPETVQSAWIKINIPKDAKPGIYKGKIKVTADELDKAYEFDYQLEVLDLVQPETSETDTQIQIWQHPFAVANYYGVEEEEYFTEEHFKYMRSSMKEYQDLGGKDVVANIVEEAWGHQSYYSDPSMVKWTKKKDGTFEFDYTWYDAWINFQIECGVLDSENNIGQIKCYSIVPWNNTIAYYDEALGRNVSYTFNPGNQDWIDMWKPFLRDFMKHSKEKGWFDMTYISMDERGLEQLRPAVDLIESVKDENGESFKISSAFNYDSQTDYSFTDRIDDISIGVSHVSHQSDKMREMSEHRRNLGLTTTIYACTGDYPGNFTISDPADNTWMMWYTLAHNTDGFMRWAWDNWVQDPLNNVTYKYWEPGDGWFIYPVEKGDDSNPDYYYSTPRYEMLKKGVRDINKAKYLMEKSEELNTEITELVESMRRPKQGGNGYGSAVAASEEERKIVFTETERMREGVMTLSKEYIAQQNVLVETIITDKDEVVLSEGESIKVDCKVVPENATDKSLNWSSDDETVATVKDGYITAVKEGNTFVNVKSNDGNASKEIKVTVKKSTSTNPIKPENPNNDEDGDDKDASATEKTGDSSNFIAWGILLLMGAGVIFMFIRKKRA</sequence>
<dbReference type="InterPro" id="IPR053850">
    <property type="entry name" value="Glyco_hydro_123_N_2"/>
</dbReference>
<dbReference type="RefSeq" id="WP_156560334.1">
    <property type="nucleotide sequence ID" value="NZ_CACRTV010000035.1"/>
</dbReference>
<dbReference type="Gene3D" id="2.60.120.260">
    <property type="entry name" value="Galactose-binding domain-like"/>
    <property type="match status" value="2"/>
</dbReference>
<reference evidence="4" key="1">
    <citation type="submission" date="2019-11" db="EMBL/GenBank/DDBJ databases">
        <authorList>
            <person name="Feng L."/>
        </authorList>
    </citation>
    <scope>NUCLEOTIDE SEQUENCE</scope>
    <source>
        <strain evidence="4">CParaputrificumLFYP93</strain>
    </source>
</reference>
<protein>
    <submittedName>
        <fullName evidence="4">Bacterial Ig-like domain (Group 2)</fullName>
    </submittedName>
</protein>
<feature type="transmembrane region" description="Helical" evidence="2">
    <location>
        <begin position="1109"/>
        <end position="1127"/>
    </location>
</feature>
<dbReference type="Pfam" id="PF22680">
    <property type="entry name" value="Glyco_hydro_123_N_2"/>
    <property type="match status" value="1"/>
</dbReference>